<accession>B4FKZ9</accession>
<dbReference type="HOGENOM" id="CLU_3035262_0_0_1"/>
<reference evidence="1" key="1">
    <citation type="journal article" date="2009" name="PLoS Genet.">
        <title>Sequencing, mapping, and analysis of 27,455 maize full-length cDNAs.</title>
        <authorList>
            <person name="Soderlund C."/>
            <person name="Descour A."/>
            <person name="Kudrna D."/>
            <person name="Bomhoff M."/>
            <person name="Boyd L."/>
            <person name="Currie J."/>
            <person name="Angelova A."/>
            <person name="Collura K."/>
            <person name="Wissotski M."/>
            <person name="Ashley E."/>
            <person name="Morrow D."/>
            <person name="Fernandes J."/>
            <person name="Walbot V."/>
            <person name="Yu Y."/>
        </authorList>
    </citation>
    <scope>NUCLEOTIDE SEQUENCE</scope>
    <source>
        <strain evidence="1">B73</strain>
    </source>
</reference>
<dbReference type="AlphaFoldDB" id="B4FKZ9"/>
<sequence length="55" mass="5742">MFWVSSIDCKSRASGCAPLAPLAAEGPVAAIGAHAYHSRTDNTTSSATMMWSDVI</sequence>
<evidence type="ECO:0000313" key="1">
    <source>
        <dbReference type="EMBL" id="ACF82792.1"/>
    </source>
</evidence>
<protein>
    <submittedName>
        <fullName evidence="1">Uncharacterized protein</fullName>
    </submittedName>
</protein>
<organism evidence="1">
    <name type="scientific">Zea mays</name>
    <name type="common">Maize</name>
    <dbReference type="NCBI Taxonomy" id="4577"/>
    <lineage>
        <taxon>Eukaryota</taxon>
        <taxon>Viridiplantae</taxon>
        <taxon>Streptophyta</taxon>
        <taxon>Embryophyta</taxon>
        <taxon>Tracheophyta</taxon>
        <taxon>Spermatophyta</taxon>
        <taxon>Magnoliopsida</taxon>
        <taxon>Liliopsida</taxon>
        <taxon>Poales</taxon>
        <taxon>Poaceae</taxon>
        <taxon>PACMAD clade</taxon>
        <taxon>Panicoideae</taxon>
        <taxon>Andropogonodae</taxon>
        <taxon>Andropogoneae</taxon>
        <taxon>Tripsacinae</taxon>
        <taxon>Zea</taxon>
    </lineage>
</organism>
<name>B4FKZ9_MAIZE</name>
<proteinExistence type="evidence at transcript level"/>
<dbReference type="EMBL" id="BT037787">
    <property type="protein sequence ID" value="ACF82792.1"/>
    <property type="molecule type" value="mRNA"/>
</dbReference>